<dbReference type="RefSeq" id="WP_146436419.1">
    <property type="nucleotide sequence ID" value="NZ_SJPF01000006.1"/>
</dbReference>
<comment type="caution">
    <text evidence="2">The sequence shown here is derived from an EMBL/GenBank/DDBJ whole genome shotgun (WGS) entry which is preliminary data.</text>
</comment>
<keyword evidence="1" id="KW-0812">Transmembrane</keyword>
<accession>A0A5C5UXH3</accession>
<evidence type="ECO:0000256" key="1">
    <source>
        <dbReference type="SAM" id="Phobius"/>
    </source>
</evidence>
<feature type="transmembrane region" description="Helical" evidence="1">
    <location>
        <begin position="12"/>
        <end position="33"/>
    </location>
</feature>
<keyword evidence="1" id="KW-1133">Transmembrane helix</keyword>
<dbReference type="OrthoDB" id="262859at2"/>
<organism evidence="2 3">
    <name type="scientific">Blastopirellula retiformator</name>
    <dbReference type="NCBI Taxonomy" id="2527970"/>
    <lineage>
        <taxon>Bacteria</taxon>
        <taxon>Pseudomonadati</taxon>
        <taxon>Planctomycetota</taxon>
        <taxon>Planctomycetia</taxon>
        <taxon>Pirellulales</taxon>
        <taxon>Pirellulaceae</taxon>
        <taxon>Blastopirellula</taxon>
    </lineage>
</organism>
<dbReference type="Proteomes" id="UP000318878">
    <property type="component" value="Unassembled WGS sequence"/>
</dbReference>
<name>A0A5C5UXH3_9BACT</name>
<keyword evidence="3" id="KW-1185">Reference proteome</keyword>
<evidence type="ECO:0000313" key="2">
    <source>
        <dbReference type="EMBL" id="TWT30115.1"/>
    </source>
</evidence>
<proteinExistence type="predicted"/>
<reference evidence="2 3" key="1">
    <citation type="submission" date="2019-02" db="EMBL/GenBank/DDBJ databases">
        <title>Deep-cultivation of Planctomycetes and their phenomic and genomic characterization uncovers novel biology.</title>
        <authorList>
            <person name="Wiegand S."/>
            <person name="Jogler M."/>
            <person name="Boedeker C."/>
            <person name="Pinto D."/>
            <person name="Vollmers J."/>
            <person name="Rivas-Marin E."/>
            <person name="Kohn T."/>
            <person name="Peeters S.H."/>
            <person name="Heuer A."/>
            <person name="Rast P."/>
            <person name="Oberbeckmann S."/>
            <person name="Bunk B."/>
            <person name="Jeske O."/>
            <person name="Meyerdierks A."/>
            <person name="Storesund J.E."/>
            <person name="Kallscheuer N."/>
            <person name="Luecker S."/>
            <person name="Lage O.M."/>
            <person name="Pohl T."/>
            <person name="Merkel B.J."/>
            <person name="Hornburger P."/>
            <person name="Mueller R.-W."/>
            <person name="Bruemmer F."/>
            <person name="Labrenz M."/>
            <person name="Spormann A.M."/>
            <person name="Op Den Camp H."/>
            <person name="Overmann J."/>
            <person name="Amann R."/>
            <person name="Jetten M.S.M."/>
            <person name="Mascher T."/>
            <person name="Medema M.H."/>
            <person name="Devos D.P."/>
            <person name="Kaster A.-K."/>
            <person name="Ovreas L."/>
            <person name="Rohde M."/>
            <person name="Galperin M.Y."/>
            <person name="Jogler C."/>
        </authorList>
    </citation>
    <scope>NUCLEOTIDE SEQUENCE [LARGE SCALE GENOMIC DNA]</scope>
    <source>
        <strain evidence="2 3">Enr8</strain>
    </source>
</reference>
<gene>
    <name evidence="2" type="ORF">Enr8_47730</name>
</gene>
<protein>
    <submittedName>
        <fullName evidence="2">Uncharacterized protein</fullName>
    </submittedName>
</protein>
<evidence type="ECO:0000313" key="3">
    <source>
        <dbReference type="Proteomes" id="UP000318878"/>
    </source>
</evidence>
<dbReference type="AlphaFoldDB" id="A0A5C5UXH3"/>
<dbReference type="EMBL" id="SJPF01000006">
    <property type="protein sequence ID" value="TWT30115.1"/>
    <property type="molecule type" value="Genomic_DNA"/>
</dbReference>
<keyword evidence="1" id="KW-0472">Membrane</keyword>
<sequence length="377" mass="41764">MNRLLLTRRGWALLLVAVTIIIGVVPYLCASYLQSYADAQLAQAPDDDIEFYLRRQLQISARPERDLLNALTSERAPLAIAATNVLKRKREEWRNQAAIRYRDEAIEIAVLMSRRWEELSPTARQAAADLAADVVTWNLGLAPEEARQFNEAIDKIMRRSASMDSAGETRPLISAMTMLPPQPPGATRDEYSSPAQIAQAPGGYLPVAPEGARDTVVNPPHEPGGFPSAAAITSKPISPPGSDRQAFGTAGSIGIAPGVLPESARPRMPKDLSKLADIDVMHWLQDSRPEVIKAAELELLRRRFQPFELELARKLTSPSVQERLRLAKRLAVETDFDRRLWLVELSHDIDADVRIAAQKLLMQLHVSERGASNDAPR</sequence>